<dbReference type="PATRIC" id="fig|937777.3.peg.2400"/>
<evidence type="ECO:0000313" key="4">
    <source>
        <dbReference type="Proteomes" id="UP000010467"/>
    </source>
</evidence>
<dbReference type="AlphaFoldDB" id="L0A3V2"/>
<dbReference type="InterPro" id="IPR007837">
    <property type="entry name" value="DinB"/>
</dbReference>
<comment type="similarity">
    <text evidence="1">Belongs to the DinB family.</text>
</comment>
<dbReference type="Gene3D" id="1.20.120.450">
    <property type="entry name" value="dinb family like domain"/>
    <property type="match status" value="1"/>
</dbReference>
<evidence type="ECO:0008006" key="5">
    <source>
        <dbReference type="Google" id="ProtNLM"/>
    </source>
</evidence>
<protein>
    <recommendedName>
        <fullName evidence="5">Damage-inducible protein DinB</fullName>
    </recommendedName>
</protein>
<dbReference type="HOGENOM" id="CLU_116635_0_0_0"/>
<reference evidence="4" key="1">
    <citation type="submission" date="2012-03" db="EMBL/GenBank/DDBJ databases">
        <title>Complete sequence of chromosome of Deinococcus peraridilitoris DSM 19664.</title>
        <authorList>
            <person name="Lucas S."/>
            <person name="Copeland A."/>
            <person name="Lapidus A."/>
            <person name="Glavina del Rio T."/>
            <person name="Dalin E."/>
            <person name="Tice H."/>
            <person name="Bruce D."/>
            <person name="Goodwin L."/>
            <person name="Pitluck S."/>
            <person name="Peters L."/>
            <person name="Mikhailova N."/>
            <person name="Lu M."/>
            <person name="Kyrpides N."/>
            <person name="Mavromatis K."/>
            <person name="Ivanova N."/>
            <person name="Brettin T."/>
            <person name="Detter J.C."/>
            <person name="Han C."/>
            <person name="Larimer F."/>
            <person name="Land M."/>
            <person name="Hauser L."/>
            <person name="Markowitz V."/>
            <person name="Cheng J.-F."/>
            <person name="Hugenholtz P."/>
            <person name="Woyke T."/>
            <person name="Wu D."/>
            <person name="Pukall R."/>
            <person name="Steenblock K."/>
            <person name="Brambilla E."/>
            <person name="Klenk H.-P."/>
            <person name="Eisen J.A."/>
        </authorList>
    </citation>
    <scope>NUCLEOTIDE SEQUENCE [LARGE SCALE GENOMIC DNA]</scope>
    <source>
        <strain evidence="4">DSM 19664 / LMG 22246 / CIP 109416 / KR-200</strain>
    </source>
</reference>
<keyword evidence="4" id="KW-1185">Reference proteome</keyword>
<dbReference type="InterPro" id="IPR034660">
    <property type="entry name" value="DinB/YfiT-like"/>
</dbReference>
<name>L0A3V2_DEIPD</name>
<dbReference type="eggNOG" id="COG2318">
    <property type="taxonomic scope" value="Bacteria"/>
</dbReference>
<dbReference type="OrthoDB" id="119432at2"/>
<proteinExistence type="inferred from homology"/>
<dbReference type="EMBL" id="CP003382">
    <property type="protein sequence ID" value="AFZ67872.1"/>
    <property type="molecule type" value="Genomic_DNA"/>
</dbReference>
<dbReference type="Proteomes" id="UP000010467">
    <property type="component" value="Chromosome"/>
</dbReference>
<dbReference type="Pfam" id="PF05163">
    <property type="entry name" value="DinB"/>
    <property type="match status" value="1"/>
</dbReference>
<organism evidence="3 4">
    <name type="scientific">Deinococcus peraridilitoris (strain DSM 19664 / LMG 22246 / CIP 109416 / KR-200)</name>
    <dbReference type="NCBI Taxonomy" id="937777"/>
    <lineage>
        <taxon>Bacteria</taxon>
        <taxon>Thermotogati</taxon>
        <taxon>Deinococcota</taxon>
        <taxon>Deinococci</taxon>
        <taxon>Deinococcales</taxon>
        <taxon>Deinococcaceae</taxon>
        <taxon>Deinococcus</taxon>
    </lineage>
</organism>
<evidence type="ECO:0000313" key="3">
    <source>
        <dbReference type="EMBL" id="AFZ67872.1"/>
    </source>
</evidence>
<dbReference type="KEGG" id="dpd:Deipe_2396"/>
<gene>
    <name evidence="3" type="ordered locus">Deipe_2396</name>
</gene>
<sequence>MTNAVESSAQTLPSSTELLAHWEGHRRLTRRTIERFPTDALFTFTPAPPMRPFGTMMLEVLGMVQPTLHGLLHGVWERSLQDFSAVETKEALLAAWDETGSWLQAQWAVLPAQRLADVESVYGMPRQTNVHVVLYLLDNEVHHRAQGFVYLRLLGIEPPAFYER</sequence>
<dbReference type="RefSeq" id="WP_015236174.1">
    <property type="nucleotide sequence ID" value="NC_019793.1"/>
</dbReference>
<dbReference type="GO" id="GO:0046872">
    <property type="term" value="F:metal ion binding"/>
    <property type="evidence" value="ECO:0007669"/>
    <property type="project" value="UniProtKB-KW"/>
</dbReference>
<dbReference type="SUPFAM" id="SSF109854">
    <property type="entry name" value="DinB/YfiT-like putative metalloenzymes"/>
    <property type="match status" value="1"/>
</dbReference>
<evidence type="ECO:0000256" key="1">
    <source>
        <dbReference type="ARBA" id="ARBA00008635"/>
    </source>
</evidence>
<evidence type="ECO:0000256" key="2">
    <source>
        <dbReference type="ARBA" id="ARBA00022723"/>
    </source>
</evidence>
<accession>L0A3V2</accession>
<keyword evidence="2" id="KW-0479">Metal-binding</keyword>
<dbReference type="STRING" id="937777.Deipe_2396"/>